<dbReference type="Pfam" id="PF14543">
    <property type="entry name" value="TAXi_N"/>
    <property type="match status" value="1"/>
</dbReference>
<evidence type="ECO:0000256" key="4">
    <source>
        <dbReference type="SAM" id="SignalP"/>
    </source>
</evidence>
<keyword evidence="2" id="KW-0645">Protease</keyword>
<dbReference type="InterPro" id="IPR001461">
    <property type="entry name" value="Aspartic_peptidase_A1"/>
</dbReference>
<dbReference type="Gene3D" id="2.40.70.10">
    <property type="entry name" value="Acid Proteases"/>
    <property type="match status" value="2"/>
</dbReference>
<evidence type="ECO:0000256" key="2">
    <source>
        <dbReference type="RuleBase" id="RU000454"/>
    </source>
</evidence>
<reference evidence="6 7" key="1">
    <citation type="journal article" date="2022" name="Nat. Plants">
        <title>Genomes of leafy and leafless Platanthera orchids illuminate the evolution of mycoheterotrophy.</title>
        <authorList>
            <person name="Li M.H."/>
            <person name="Liu K.W."/>
            <person name="Li Z."/>
            <person name="Lu H.C."/>
            <person name="Ye Q.L."/>
            <person name="Zhang D."/>
            <person name="Wang J.Y."/>
            <person name="Li Y.F."/>
            <person name="Zhong Z.M."/>
            <person name="Liu X."/>
            <person name="Yu X."/>
            <person name="Liu D.K."/>
            <person name="Tu X.D."/>
            <person name="Liu B."/>
            <person name="Hao Y."/>
            <person name="Liao X.Y."/>
            <person name="Jiang Y.T."/>
            <person name="Sun W.H."/>
            <person name="Chen J."/>
            <person name="Chen Y.Q."/>
            <person name="Ai Y."/>
            <person name="Zhai J.W."/>
            <person name="Wu S.S."/>
            <person name="Zhou Z."/>
            <person name="Hsiao Y.Y."/>
            <person name="Wu W.L."/>
            <person name="Chen Y.Y."/>
            <person name="Lin Y.F."/>
            <person name="Hsu J.L."/>
            <person name="Li C.Y."/>
            <person name="Wang Z.W."/>
            <person name="Zhao X."/>
            <person name="Zhong W.Y."/>
            <person name="Ma X.K."/>
            <person name="Ma L."/>
            <person name="Huang J."/>
            <person name="Chen G.Z."/>
            <person name="Huang M.Z."/>
            <person name="Huang L."/>
            <person name="Peng D.H."/>
            <person name="Luo Y.B."/>
            <person name="Zou S.Q."/>
            <person name="Chen S.P."/>
            <person name="Lan S."/>
            <person name="Tsai W.C."/>
            <person name="Van de Peer Y."/>
            <person name="Liu Z.J."/>
        </authorList>
    </citation>
    <scope>NUCLEOTIDE SEQUENCE [LARGE SCALE GENOMIC DNA]</scope>
    <source>
        <strain evidence="6">Lor288</strain>
    </source>
</reference>
<accession>A0ABR2LRR3</accession>
<dbReference type="PRINTS" id="PR00792">
    <property type="entry name" value="PEPSIN"/>
</dbReference>
<dbReference type="InterPro" id="IPR032799">
    <property type="entry name" value="TAXi_C"/>
</dbReference>
<protein>
    <submittedName>
        <fullName evidence="6">Aspartic proteinase-like protein 1</fullName>
    </submittedName>
</protein>
<dbReference type="Pfam" id="PF14541">
    <property type="entry name" value="TAXi_C"/>
    <property type="match status" value="1"/>
</dbReference>
<evidence type="ECO:0000259" key="5">
    <source>
        <dbReference type="PROSITE" id="PS51767"/>
    </source>
</evidence>
<dbReference type="InterPro" id="IPR001969">
    <property type="entry name" value="Aspartic_peptidase_AS"/>
</dbReference>
<organism evidence="6 7">
    <name type="scientific">Platanthera guangdongensis</name>
    <dbReference type="NCBI Taxonomy" id="2320717"/>
    <lineage>
        <taxon>Eukaryota</taxon>
        <taxon>Viridiplantae</taxon>
        <taxon>Streptophyta</taxon>
        <taxon>Embryophyta</taxon>
        <taxon>Tracheophyta</taxon>
        <taxon>Spermatophyta</taxon>
        <taxon>Magnoliopsida</taxon>
        <taxon>Liliopsida</taxon>
        <taxon>Asparagales</taxon>
        <taxon>Orchidaceae</taxon>
        <taxon>Orchidoideae</taxon>
        <taxon>Orchideae</taxon>
        <taxon>Orchidinae</taxon>
        <taxon>Platanthera</taxon>
    </lineage>
</organism>
<feature type="domain" description="Peptidase A1" evidence="5">
    <location>
        <begin position="102"/>
        <end position="448"/>
    </location>
</feature>
<comment type="similarity">
    <text evidence="1 2">Belongs to the peptidase A1 family.</text>
</comment>
<dbReference type="InterPro" id="IPR032861">
    <property type="entry name" value="TAXi_N"/>
</dbReference>
<comment type="caution">
    <text evidence="6">The sequence shown here is derived from an EMBL/GenBank/DDBJ whole genome shotgun (WGS) entry which is preliminary data.</text>
</comment>
<proteinExistence type="inferred from homology"/>
<evidence type="ECO:0000313" key="6">
    <source>
        <dbReference type="EMBL" id="KAK8948203.1"/>
    </source>
</evidence>
<dbReference type="InterPro" id="IPR034164">
    <property type="entry name" value="Pepsin-like_dom"/>
</dbReference>
<feature type="compositionally biased region" description="Polar residues" evidence="3">
    <location>
        <begin position="456"/>
        <end position="483"/>
    </location>
</feature>
<keyword evidence="7" id="KW-1185">Reference proteome</keyword>
<dbReference type="PROSITE" id="PS51767">
    <property type="entry name" value="PEPTIDASE_A1"/>
    <property type="match status" value="1"/>
</dbReference>
<dbReference type="EMBL" id="JBBWWR010000016">
    <property type="protein sequence ID" value="KAK8948203.1"/>
    <property type="molecule type" value="Genomic_DNA"/>
</dbReference>
<dbReference type="PANTHER" id="PTHR13683:SF743">
    <property type="entry name" value="ASPARTIC PROTEINASE-LIKE PROTEIN 1"/>
    <property type="match status" value="1"/>
</dbReference>
<keyword evidence="4" id="KW-0732">Signal</keyword>
<dbReference type="PROSITE" id="PS00141">
    <property type="entry name" value="ASP_PROTEASE"/>
    <property type="match status" value="1"/>
</dbReference>
<dbReference type="InterPro" id="IPR021109">
    <property type="entry name" value="Peptidase_aspartic_dom_sf"/>
</dbReference>
<feature type="region of interest" description="Disordered" evidence="3">
    <location>
        <begin position="456"/>
        <end position="492"/>
    </location>
</feature>
<dbReference type="PANTHER" id="PTHR13683">
    <property type="entry name" value="ASPARTYL PROTEASES"/>
    <property type="match status" value="1"/>
</dbReference>
<name>A0ABR2LRR3_9ASPA</name>
<dbReference type="Proteomes" id="UP001412067">
    <property type="component" value="Unassembled WGS sequence"/>
</dbReference>
<dbReference type="SUPFAM" id="SSF50630">
    <property type="entry name" value="Acid proteases"/>
    <property type="match status" value="1"/>
</dbReference>
<dbReference type="CDD" id="cd05471">
    <property type="entry name" value="pepsin_like"/>
    <property type="match status" value="1"/>
</dbReference>
<gene>
    <name evidence="6" type="ORF">KSP40_PGU007396</name>
</gene>
<dbReference type="InterPro" id="IPR033121">
    <property type="entry name" value="PEPTIDASE_A1"/>
</dbReference>
<sequence length="534" mass="58716">MHSSPLFFLCFACFVVSRAQSAIFSSPLVHRFSDEARVAAAVASGRVAGRWPARRSPEYYKVLKRSDRLRQRRRLGGAKYSLLYPAEGSETLSPGNDFGWLHYTWIDIGTPNVSFLVALDAGSDLFWVPCDCIQCAPLSGYHGSLDRDLGMYNPDESKTSKHLPCSHELCTLGGSCKNSKQPCPYTVNYYSENTSTSGLLIEDTMYLVKYDDNVSIQAPVIIGCGRKQSGGYLDGMAPDGLLGLGLGEVSVPSILARAGLVPNSFSMCFRGDDSGRIFFGDQGVSTQSTTPFVAQDGKYITYIIGVDNFCVGTRCLGKTNFQALVDSGSSFTFLPDEIYKRVTMEFDKQINASRLDYKDSPWEYCYTAKLVDSLEMPRVPAISLTLSGNKSFEVTNPTFSVYNKEEDELAGFCIALQSSEESIGTIGQNFMTGYHMVFDRENLKLGWSRSNCNIPGSSTRVPLTSPPHSRTANQQPTNQQHSSPKPDGREVKPAIAGRAPTVASKASPSGCRWFFPLFLLLSQLLIFSCTVYIC</sequence>
<feature type="signal peptide" evidence="4">
    <location>
        <begin position="1"/>
        <end position="21"/>
    </location>
</feature>
<evidence type="ECO:0000256" key="1">
    <source>
        <dbReference type="ARBA" id="ARBA00007447"/>
    </source>
</evidence>
<evidence type="ECO:0000313" key="7">
    <source>
        <dbReference type="Proteomes" id="UP001412067"/>
    </source>
</evidence>
<feature type="chain" id="PRO_5046576895" evidence="4">
    <location>
        <begin position="22"/>
        <end position="534"/>
    </location>
</feature>
<keyword evidence="2" id="KW-0378">Hydrolase</keyword>
<keyword evidence="2" id="KW-0064">Aspartyl protease</keyword>
<evidence type="ECO:0000256" key="3">
    <source>
        <dbReference type="SAM" id="MobiDB-lite"/>
    </source>
</evidence>